<comment type="caution">
    <text evidence="8">The sequence shown here is derived from an EMBL/GenBank/DDBJ whole genome shotgun (WGS) entry which is preliminary data.</text>
</comment>
<proteinExistence type="inferred from homology"/>
<evidence type="ECO:0000256" key="5">
    <source>
        <dbReference type="ARBA" id="ARBA00023136"/>
    </source>
</evidence>
<evidence type="ECO:0000256" key="2">
    <source>
        <dbReference type="ARBA" id="ARBA00009399"/>
    </source>
</evidence>
<name>A0A8H9KSZ9_9MICO</name>
<evidence type="ECO:0000256" key="6">
    <source>
        <dbReference type="SAM" id="Phobius"/>
    </source>
</evidence>
<feature type="transmembrane region" description="Helical" evidence="6">
    <location>
        <begin position="92"/>
        <end position="114"/>
    </location>
</feature>
<keyword evidence="3 6" id="KW-0812">Transmembrane</keyword>
<dbReference type="Proteomes" id="UP000628079">
    <property type="component" value="Unassembled WGS sequence"/>
</dbReference>
<dbReference type="AlphaFoldDB" id="A0A8H9KSZ9"/>
<feature type="domain" description="GtrA/DPMS transmembrane" evidence="7">
    <location>
        <begin position="27"/>
        <end position="148"/>
    </location>
</feature>
<accession>A0A8H9KSZ9</accession>
<feature type="transmembrane region" description="Helical" evidence="6">
    <location>
        <begin position="55"/>
        <end position="72"/>
    </location>
</feature>
<dbReference type="InterPro" id="IPR051401">
    <property type="entry name" value="GtrA_CellWall_Glycosyl"/>
</dbReference>
<dbReference type="RefSeq" id="WP_035948039.1">
    <property type="nucleotide sequence ID" value="NZ_BMEA01000002.1"/>
</dbReference>
<evidence type="ECO:0000313" key="8">
    <source>
        <dbReference type="EMBL" id="GGB84313.1"/>
    </source>
</evidence>
<sequence length="169" mass="18536">MTSTTPAGGLLDRLRGAIDVLYREAIKFGVIGLLAFVVDMGTFNVLRRTLLEEKPTAAVVVSASVATAFAWVGNRMWTFRHRRNRPVHHEAALFAGTNGVALVIQAAAIAFVHYVLELDSLTADNITKVGAIGLGTLFRFWAYRRFVFAGEPIDEDTSPLADLHDRHEG</sequence>
<organism evidence="8 9">
    <name type="scientific">Knoellia flava</name>
    <dbReference type="NCBI Taxonomy" id="913969"/>
    <lineage>
        <taxon>Bacteria</taxon>
        <taxon>Bacillati</taxon>
        <taxon>Actinomycetota</taxon>
        <taxon>Actinomycetes</taxon>
        <taxon>Micrococcales</taxon>
        <taxon>Intrasporangiaceae</taxon>
        <taxon>Knoellia</taxon>
    </lineage>
</organism>
<comment type="similarity">
    <text evidence="2">Belongs to the GtrA family.</text>
</comment>
<reference evidence="8" key="2">
    <citation type="submission" date="2020-09" db="EMBL/GenBank/DDBJ databases">
        <authorList>
            <person name="Sun Q."/>
            <person name="Zhou Y."/>
        </authorList>
    </citation>
    <scope>NUCLEOTIDE SEQUENCE</scope>
    <source>
        <strain evidence="8">CGMCC 1.10749</strain>
    </source>
</reference>
<reference evidence="8" key="1">
    <citation type="journal article" date="2014" name="Int. J. Syst. Evol. Microbiol.">
        <title>Complete genome sequence of Corynebacterium casei LMG S-19264T (=DSM 44701T), isolated from a smear-ripened cheese.</title>
        <authorList>
            <consortium name="US DOE Joint Genome Institute (JGI-PGF)"/>
            <person name="Walter F."/>
            <person name="Albersmeier A."/>
            <person name="Kalinowski J."/>
            <person name="Ruckert C."/>
        </authorList>
    </citation>
    <scope>NUCLEOTIDE SEQUENCE</scope>
    <source>
        <strain evidence="8">CGMCC 1.10749</strain>
    </source>
</reference>
<keyword evidence="5 6" id="KW-0472">Membrane</keyword>
<evidence type="ECO:0000256" key="3">
    <source>
        <dbReference type="ARBA" id="ARBA00022692"/>
    </source>
</evidence>
<dbReference type="EMBL" id="BMEA01000002">
    <property type="protein sequence ID" value="GGB84313.1"/>
    <property type="molecule type" value="Genomic_DNA"/>
</dbReference>
<evidence type="ECO:0000256" key="1">
    <source>
        <dbReference type="ARBA" id="ARBA00004141"/>
    </source>
</evidence>
<gene>
    <name evidence="8" type="ORF">GCM10011314_24950</name>
</gene>
<feature type="transmembrane region" description="Helical" evidence="6">
    <location>
        <begin position="126"/>
        <end position="143"/>
    </location>
</feature>
<dbReference type="GO" id="GO:0005886">
    <property type="term" value="C:plasma membrane"/>
    <property type="evidence" value="ECO:0007669"/>
    <property type="project" value="TreeGrafter"/>
</dbReference>
<evidence type="ECO:0000256" key="4">
    <source>
        <dbReference type="ARBA" id="ARBA00022989"/>
    </source>
</evidence>
<dbReference type="GO" id="GO:0000271">
    <property type="term" value="P:polysaccharide biosynthetic process"/>
    <property type="evidence" value="ECO:0007669"/>
    <property type="project" value="InterPro"/>
</dbReference>
<feature type="transmembrane region" description="Helical" evidence="6">
    <location>
        <begin position="25"/>
        <end position="43"/>
    </location>
</feature>
<evidence type="ECO:0000259" key="7">
    <source>
        <dbReference type="Pfam" id="PF04138"/>
    </source>
</evidence>
<dbReference type="InterPro" id="IPR007267">
    <property type="entry name" value="GtrA_DPMS_TM"/>
</dbReference>
<dbReference type="PANTHER" id="PTHR38459">
    <property type="entry name" value="PROPHAGE BACTOPRENOL-LINKED GLUCOSE TRANSLOCASE HOMOLOG"/>
    <property type="match status" value="1"/>
</dbReference>
<dbReference type="Pfam" id="PF04138">
    <property type="entry name" value="GtrA_DPMS_TM"/>
    <property type="match status" value="1"/>
</dbReference>
<comment type="subcellular location">
    <subcellularLocation>
        <location evidence="1">Membrane</location>
        <topology evidence="1">Multi-pass membrane protein</topology>
    </subcellularLocation>
</comment>
<dbReference type="PANTHER" id="PTHR38459:SF1">
    <property type="entry name" value="PROPHAGE BACTOPRENOL-LINKED GLUCOSE TRANSLOCASE HOMOLOG"/>
    <property type="match status" value="1"/>
</dbReference>
<protein>
    <recommendedName>
        <fullName evidence="7">GtrA/DPMS transmembrane domain-containing protein</fullName>
    </recommendedName>
</protein>
<keyword evidence="4 6" id="KW-1133">Transmembrane helix</keyword>
<evidence type="ECO:0000313" key="9">
    <source>
        <dbReference type="Proteomes" id="UP000628079"/>
    </source>
</evidence>